<dbReference type="KEGG" id="vg:18506585"/>
<dbReference type="RefSeq" id="YP_009004277.1">
    <property type="nucleotide sequence ID" value="NC_023549.1"/>
</dbReference>
<reference evidence="1 2" key="1">
    <citation type="journal article" date="2013" name="Genome Announc.">
        <title>Complete Genome of Clavibacter michiganensis subsp. sepedonicusis Siphophage CN1A.</title>
        <authorList>
            <person name="Kongari R.R."/>
            <person name="Yao G.W."/>
            <person name="Chamakura K.R."/>
            <person name="Kuty Everett G.F."/>
        </authorList>
    </citation>
    <scope>NUCLEOTIDE SEQUENCE [LARGE SCALE GENOMIC DNA]</scope>
</reference>
<protein>
    <submittedName>
        <fullName evidence="1">Uncharacterized protein</fullName>
    </submittedName>
</protein>
<accession>U5PTG6</accession>
<name>U5PTG6_9CAUD</name>
<evidence type="ECO:0000313" key="1">
    <source>
        <dbReference type="EMBL" id="AGY47174.1"/>
    </source>
</evidence>
<organism evidence="1 2">
    <name type="scientific">Clavibacter phage CN1A</name>
    <dbReference type="NCBI Taxonomy" id="1406793"/>
    <lineage>
        <taxon>Viruses</taxon>
        <taxon>Duplodnaviria</taxon>
        <taxon>Heunggongvirae</taxon>
        <taxon>Uroviricota</taxon>
        <taxon>Caudoviricetes</taxon>
        <taxon>Cinunavirus</taxon>
        <taxon>Cinunavirus CN1A</taxon>
    </lineage>
</organism>
<dbReference type="GeneID" id="18506585"/>
<proteinExistence type="predicted"/>
<evidence type="ECO:0000313" key="2">
    <source>
        <dbReference type="Proteomes" id="UP000017651"/>
    </source>
</evidence>
<keyword evidence="2" id="KW-1185">Reference proteome</keyword>
<sequence length="91" mass="10135">MTYRRILEVGGWVTIVDPCAKVEKPGAAWVVERIGAGYFYKLLKDGQEIVLHDSWLHPVDVASLVCQQQRAKAAAGQGDSGRKQKENPRNE</sequence>
<dbReference type="Proteomes" id="UP000017651">
    <property type="component" value="Segment"/>
</dbReference>
<gene>
    <name evidence="1" type="ORF">CN1A_65</name>
</gene>
<dbReference type="EMBL" id="KF669650">
    <property type="protein sequence ID" value="AGY47174.1"/>
    <property type="molecule type" value="Genomic_DNA"/>
</dbReference>